<evidence type="ECO:0000256" key="12">
    <source>
        <dbReference type="RuleBase" id="RU000679"/>
    </source>
</evidence>
<comment type="caution">
    <text evidence="14">The sequence shown here is derived from an EMBL/GenBank/DDBJ whole genome shotgun (WGS) entry which is preliminary data.</text>
</comment>
<evidence type="ECO:0000256" key="6">
    <source>
        <dbReference type="ARBA" id="ARBA00022989"/>
    </source>
</evidence>
<dbReference type="PANTHER" id="PTHR11690:SF288">
    <property type="entry name" value="AMILORIDE-SENSITIVE NA+ CHANNEL-RELATED"/>
    <property type="match status" value="1"/>
</dbReference>
<evidence type="ECO:0000256" key="11">
    <source>
        <dbReference type="ARBA" id="ARBA00023303"/>
    </source>
</evidence>
<dbReference type="OrthoDB" id="6502088at2759"/>
<keyword evidence="10 12" id="KW-0739">Sodium transport</keyword>
<evidence type="ECO:0000256" key="8">
    <source>
        <dbReference type="ARBA" id="ARBA00023065"/>
    </source>
</evidence>
<dbReference type="Pfam" id="PF00858">
    <property type="entry name" value="ASC"/>
    <property type="match status" value="1"/>
</dbReference>
<dbReference type="InterPro" id="IPR001873">
    <property type="entry name" value="ENaC"/>
</dbReference>
<proteinExistence type="inferred from homology"/>
<keyword evidence="15" id="KW-1185">Reference proteome</keyword>
<evidence type="ECO:0000256" key="5">
    <source>
        <dbReference type="ARBA" id="ARBA00022692"/>
    </source>
</evidence>
<dbReference type="Gene3D" id="1.10.287.770">
    <property type="entry name" value="YojJ-like"/>
    <property type="match status" value="1"/>
</dbReference>
<evidence type="ECO:0000256" key="1">
    <source>
        <dbReference type="ARBA" id="ARBA00004141"/>
    </source>
</evidence>
<keyword evidence="7" id="KW-0915">Sodium</keyword>
<comment type="subcellular location">
    <subcellularLocation>
        <location evidence="1">Membrane</location>
        <topology evidence="1">Multi-pass membrane protein</topology>
    </subcellularLocation>
</comment>
<keyword evidence="3 12" id="KW-0813">Transport</keyword>
<dbReference type="Gene3D" id="1.10.287.820">
    <property type="entry name" value="Acid-sensing ion channel domain"/>
    <property type="match status" value="1"/>
</dbReference>
<evidence type="ECO:0000256" key="2">
    <source>
        <dbReference type="ARBA" id="ARBA00007193"/>
    </source>
</evidence>
<dbReference type="Proteomes" id="UP001107558">
    <property type="component" value="Chromosome 3"/>
</dbReference>
<dbReference type="AlphaFoldDB" id="A0A9J6BPD6"/>
<dbReference type="GO" id="GO:0005886">
    <property type="term" value="C:plasma membrane"/>
    <property type="evidence" value="ECO:0007669"/>
    <property type="project" value="TreeGrafter"/>
</dbReference>
<evidence type="ECO:0000256" key="9">
    <source>
        <dbReference type="ARBA" id="ARBA00023136"/>
    </source>
</evidence>
<sequence>MINQFSMPEIPFQNYPLKIDLKSHSKFTLKIKQQKFQNPNMKVCTGMSLRVHLPNELPQFENFESFGEIKNSMDVEVTPEITKTDESLRILSPEERECYFENERKLKYFKIYTEEYCKMECIIDYAIWYCKCISPQFIHGKNHEKLDFCQSEQFSCVGISRNYYFMYYNKMLDENCTCLPTCNSLSYHLKYYPKSDEKDSIIINVKMNTDQLILYRRFQLFTFSDAVSYVGGLLGLFAGISMLSIVEIFYFFSLRIFVNICIKFRQ</sequence>
<evidence type="ECO:0000313" key="15">
    <source>
        <dbReference type="Proteomes" id="UP001107558"/>
    </source>
</evidence>
<gene>
    <name evidence="14" type="ORF">PVAND_001491</name>
</gene>
<keyword evidence="5 12" id="KW-0812">Transmembrane</keyword>
<name>A0A9J6BPD6_POLVA</name>
<dbReference type="EMBL" id="JADBJN010000003">
    <property type="protein sequence ID" value="KAG5671286.1"/>
    <property type="molecule type" value="Genomic_DNA"/>
</dbReference>
<evidence type="ECO:0000313" key="14">
    <source>
        <dbReference type="EMBL" id="KAG5671286.1"/>
    </source>
</evidence>
<evidence type="ECO:0000256" key="4">
    <source>
        <dbReference type="ARBA" id="ARBA00022461"/>
    </source>
</evidence>
<keyword evidence="6 13" id="KW-1133">Transmembrane helix</keyword>
<keyword evidence="4 12" id="KW-0894">Sodium channel</keyword>
<keyword evidence="11 12" id="KW-0407">Ion channel</keyword>
<accession>A0A9J6BPD6</accession>
<evidence type="ECO:0000256" key="10">
    <source>
        <dbReference type="ARBA" id="ARBA00023201"/>
    </source>
</evidence>
<evidence type="ECO:0000256" key="7">
    <source>
        <dbReference type="ARBA" id="ARBA00023053"/>
    </source>
</evidence>
<protein>
    <submittedName>
        <fullName evidence="14">Uncharacterized protein</fullName>
    </submittedName>
</protein>
<keyword evidence="8 12" id="KW-0406">Ion transport</keyword>
<evidence type="ECO:0000256" key="13">
    <source>
        <dbReference type="SAM" id="Phobius"/>
    </source>
</evidence>
<keyword evidence="9 13" id="KW-0472">Membrane</keyword>
<feature type="transmembrane region" description="Helical" evidence="13">
    <location>
        <begin position="226"/>
        <end position="252"/>
    </location>
</feature>
<comment type="similarity">
    <text evidence="2 12">Belongs to the amiloride-sensitive sodium channel (TC 1.A.6) family.</text>
</comment>
<evidence type="ECO:0000256" key="3">
    <source>
        <dbReference type="ARBA" id="ARBA00022448"/>
    </source>
</evidence>
<dbReference type="PANTHER" id="PTHR11690">
    <property type="entry name" value="AMILORIDE-SENSITIVE SODIUM CHANNEL-RELATED"/>
    <property type="match status" value="1"/>
</dbReference>
<organism evidence="14 15">
    <name type="scientific">Polypedilum vanderplanki</name>
    <name type="common">Sleeping chironomid midge</name>
    <dbReference type="NCBI Taxonomy" id="319348"/>
    <lineage>
        <taxon>Eukaryota</taxon>
        <taxon>Metazoa</taxon>
        <taxon>Ecdysozoa</taxon>
        <taxon>Arthropoda</taxon>
        <taxon>Hexapoda</taxon>
        <taxon>Insecta</taxon>
        <taxon>Pterygota</taxon>
        <taxon>Neoptera</taxon>
        <taxon>Endopterygota</taxon>
        <taxon>Diptera</taxon>
        <taxon>Nematocera</taxon>
        <taxon>Chironomoidea</taxon>
        <taxon>Chironomidae</taxon>
        <taxon>Chironominae</taxon>
        <taxon>Polypedilum</taxon>
        <taxon>Polypedilum</taxon>
    </lineage>
</organism>
<reference evidence="14" key="1">
    <citation type="submission" date="2021-03" db="EMBL/GenBank/DDBJ databases">
        <title>Chromosome level genome of the anhydrobiotic midge Polypedilum vanderplanki.</title>
        <authorList>
            <person name="Yoshida Y."/>
            <person name="Kikawada T."/>
            <person name="Gusev O."/>
        </authorList>
    </citation>
    <scope>NUCLEOTIDE SEQUENCE</scope>
    <source>
        <strain evidence="14">NIAS01</strain>
        <tissue evidence="14">Whole body or cell culture</tissue>
    </source>
</reference>
<dbReference type="GO" id="GO:0015280">
    <property type="term" value="F:ligand-gated sodium channel activity"/>
    <property type="evidence" value="ECO:0007669"/>
    <property type="project" value="TreeGrafter"/>
</dbReference>